<feature type="region of interest" description="Disordered" evidence="17">
    <location>
        <begin position="659"/>
        <end position="684"/>
    </location>
</feature>
<evidence type="ECO:0000256" key="17">
    <source>
        <dbReference type="SAM" id="MobiDB-lite"/>
    </source>
</evidence>
<keyword evidence="8" id="KW-0479">Metal-binding</keyword>
<evidence type="ECO:0000256" key="8">
    <source>
        <dbReference type="ARBA" id="ARBA00022723"/>
    </source>
</evidence>
<dbReference type="InterPro" id="IPR045885">
    <property type="entry name" value="GalNAc-T"/>
</dbReference>
<keyword evidence="5 16" id="KW-0328">Glycosyltransferase</keyword>
<dbReference type="GO" id="GO:0006493">
    <property type="term" value="P:protein O-linked glycosylation"/>
    <property type="evidence" value="ECO:0007669"/>
    <property type="project" value="TreeGrafter"/>
</dbReference>
<reference evidence="19" key="2">
    <citation type="submission" date="2020-11" db="EMBL/GenBank/DDBJ databases">
        <authorList>
            <person name="McCartney M.A."/>
            <person name="Auch B."/>
            <person name="Kono T."/>
            <person name="Mallez S."/>
            <person name="Becker A."/>
            <person name="Gohl D.M."/>
            <person name="Silverstein K.A.T."/>
            <person name="Koren S."/>
            <person name="Bechman K.B."/>
            <person name="Herman A."/>
            <person name="Abrahante J.E."/>
            <person name="Garbe J."/>
        </authorList>
    </citation>
    <scope>NUCLEOTIDE SEQUENCE</scope>
    <source>
        <strain evidence="19">Duluth1</strain>
        <tissue evidence="19">Whole animal</tissue>
    </source>
</reference>
<dbReference type="Pfam" id="PF00535">
    <property type="entry name" value="Glycos_transf_2"/>
    <property type="match status" value="1"/>
</dbReference>
<dbReference type="Proteomes" id="UP000828390">
    <property type="component" value="Unassembled WGS sequence"/>
</dbReference>
<keyword evidence="7" id="KW-0812">Transmembrane</keyword>
<evidence type="ECO:0000313" key="19">
    <source>
        <dbReference type="EMBL" id="KAH3720268.1"/>
    </source>
</evidence>
<dbReference type="InterPro" id="IPR001173">
    <property type="entry name" value="Glyco_trans_2-like"/>
</dbReference>
<evidence type="ECO:0000256" key="7">
    <source>
        <dbReference type="ARBA" id="ARBA00022692"/>
    </source>
</evidence>
<dbReference type="SMART" id="SM00458">
    <property type="entry name" value="RICIN"/>
    <property type="match status" value="1"/>
</dbReference>
<dbReference type="InterPro" id="IPR000772">
    <property type="entry name" value="Ricin_B_lectin"/>
</dbReference>
<evidence type="ECO:0000256" key="14">
    <source>
        <dbReference type="ARBA" id="ARBA00023157"/>
    </source>
</evidence>
<evidence type="ECO:0000256" key="13">
    <source>
        <dbReference type="ARBA" id="ARBA00023136"/>
    </source>
</evidence>
<dbReference type="Gene3D" id="2.80.10.50">
    <property type="match status" value="1"/>
</dbReference>
<comment type="cofactor">
    <cofactor evidence="1 16">
        <name>Mn(2+)</name>
        <dbReference type="ChEBI" id="CHEBI:29035"/>
    </cofactor>
</comment>
<comment type="similarity">
    <text evidence="4 16">Belongs to the glycosyltransferase 2 family. GalNAc-T subfamily.</text>
</comment>
<proteinExistence type="inferred from homology"/>
<dbReference type="SUPFAM" id="SSF50370">
    <property type="entry name" value="Ricin B-like lectins"/>
    <property type="match status" value="1"/>
</dbReference>
<reference evidence="19" key="1">
    <citation type="journal article" date="2019" name="bioRxiv">
        <title>The Genome of the Zebra Mussel, Dreissena polymorpha: A Resource for Invasive Species Research.</title>
        <authorList>
            <person name="McCartney M.A."/>
            <person name="Auch B."/>
            <person name="Kono T."/>
            <person name="Mallez S."/>
            <person name="Zhang Y."/>
            <person name="Obille A."/>
            <person name="Becker A."/>
            <person name="Abrahante J.E."/>
            <person name="Garbe J."/>
            <person name="Badalamenti J.P."/>
            <person name="Herman A."/>
            <person name="Mangelson H."/>
            <person name="Liachko I."/>
            <person name="Sullivan S."/>
            <person name="Sone E.D."/>
            <person name="Koren S."/>
            <person name="Silverstein K.A.T."/>
            <person name="Beckman K.B."/>
            <person name="Gohl D.M."/>
        </authorList>
    </citation>
    <scope>NUCLEOTIDE SEQUENCE</scope>
    <source>
        <strain evidence="19">Duluth1</strain>
        <tissue evidence="19">Whole animal</tissue>
    </source>
</reference>
<comment type="subcellular location">
    <subcellularLocation>
        <location evidence="2 16">Golgi apparatus membrane</location>
        <topology evidence="2 16">Single-pass type II membrane protein</topology>
    </subcellularLocation>
</comment>
<accession>A0A9D4CB42</accession>
<keyword evidence="14 16" id="KW-1015">Disulfide bond</keyword>
<dbReference type="CDD" id="cd23462">
    <property type="entry name" value="beta-trefoil_Ricin_Pgant9-like"/>
    <property type="match status" value="1"/>
</dbReference>
<dbReference type="InterPro" id="IPR035992">
    <property type="entry name" value="Ricin_B-like_lectins"/>
</dbReference>
<dbReference type="PROSITE" id="PS50231">
    <property type="entry name" value="RICIN_B_LECTIN"/>
    <property type="match status" value="1"/>
</dbReference>
<protein>
    <recommendedName>
        <fullName evidence="16">Polypeptide N-acetylgalactosaminyltransferase</fullName>
        <ecNumber evidence="16">2.4.1.-</ecNumber>
    </recommendedName>
    <alternativeName>
        <fullName evidence="16">Protein-UDP acetylgalactosaminyltransferase</fullName>
    </alternativeName>
</protein>
<name>A0A9D4CB42_DREPO</name>
<evidence type="ECO:0000256" key="4">
    <source>
        <dbReference type="ARBA" id="ARBA00005680"/>
    </source>
</evidence>
<dbReference type="PANTHER" id="PTHR11675">
    <property type="entry name" value="N-ACETYLGALACTOSAMINYLTRANSFERASE"/>
    <property type="match status" value="1"/>
</dbReference>
<evidence type="ECO:0000256" key="10">
    <source>
        <dbReference type="ARBA" id="ARBA00022968"/>
    </source>
</evidence>
<gene>
    <name evidence="19" type="ORF">DPMN_063165</name>
</gene>
<evidence type="ECO:0000256" key="2">
    <source>
        <dbReference type="ARBA" id="ARBA00004323"/>
    </source>
</evidence>
<dbReference type="EMBL" id="JAIWYP010000013">
    <property type="protein sequence ID" value="KAH3720268.1"/>
    <property type="molecule type" value="Genomic_DNA"/>
</dbReference>
<dbReference type="EC" id="2.4.1.-" evidence="16"/>
<feature type="compositionally biased region" description="Basic and acidic residues" evidence="17">
    <location>
        <begin position="178"/>
        <end position="189"/>
    </location>
</feature>
<keyword evidence="15 16" id="KW-0464">Manganese</keyword>
<evidence type="ECO:0000256" key="1">
    <source>
        <dbReference type="ARBA" id="ARBA00001936"/>
    </source>
</evidence>
<dbReference type="AlphaFoldDB" id="A0A9D4CB42"/>
<dbReference type="PANTHER" id="PTHR11675:SF131">
    <property type="entry name" value="POLYPEPTIDE N-ACETYLGALACTOSAMINYLTRANSFERASE 9-RELATED"/>
    <property type="match status" value="1"/>
</dbReference>
<dbReference type="GO" id="GO:0046872">
    <property type="term" value="F:metal ion binding"/>
    <property type="evidence" value="ECO:0007669"/>
    <property type="project" value="UniProtKB-KW"/>
</dbReference>
<evidence type="ECO:0000256" key="6">
    <source>
        <dbReference type="ARBA" id="ARBA00022679"/>
    </source>
</evidence>
<dbReference type="Gene3D" id="3.90.550.10">
    <property type="entry name" value="Spore Coat Polysaccharide Biosynthesis Protein SpsA, Chain A"/>
    <property type="match status" value="1"/>
</dbReference>
<keyword evidence="10" id="KW-0735">Signal-anchor</keyword>
<evidence type="ECO:0000256" key="9">
    <source>
        <dbReference type="ARBA" id="ARBA00022734"/>
    </source>
</evidence>
<comment type="pathway">
    <text evidence="3 16">Protein modification; protein glycosylation.</text>
</comment>
<feature type="region of interest" description="Disordered" evidence="17">
    <location>
        <begin position="118"/>
        <end position="189"/>
    </location>
</feature>
<organism evidence="19 20">
    <name type="scientific">Dreissena polymorpha</name>
    <name type="common">Zebra mussel</name>
    <name type="synonym">Mytilus polymorpha</name>
    <dbReference type="NCBI Taxonomy" id="45954"/>
    <lineage>
        <taxon>Eukaryota</taxon>
        <taxon>Metazoa</taxon>
        <taxon>Spiralia</taxon>
        <taxon>Lophotrochozoa</taxon>
        <taxon>Mollusca</taxon>
        <taxon>Bivalvia</taxon>
        <taxon>Autobranchia</taxon>
        <taxon>Heteroconchia</taxon>
        <taxon>Euheterodonta</taxon>
        <taxon>Imparidentia</taxon>
        <taxon>Neoheterodontei</taxon>
        <taxon>Myida</taxon>
        <taxon>Dreissenoidea</taxon>
        <taxon>Dreissenidae</taxon>
        <taxon>Dreissena</taxon>
    </lineage>
</organism>
<evidence type="ECO:0000256" key="5">
    <source>
        <dbReference type="ARBA" id="ARBA00022676"/>
    </source>
</evidence>
<keyword evidence="11" id="KW-1133">Transmembrane helix</keyword>
<dbReference type="InterPro" id="IPR029044">
    <property type="entry name" value="Nucleotide-diphossugar_trans"/>
</dbReference>
<keyword evidence="12 16" id="KW-0333">Golgi apparatus</keyword>
<dbReference type="GO" id="GO:0030246">
    <property type="term" value="F:carbohydrate binding"/>
    <property type="evidence" value="ECO:0007669"/>
    <property type="project" value="UniProtKB-KW"/>
</dbReference>
<dbReference type="GO" id="GO:0004653">
    <property type="term" value="F:polypeptide N-acetylgalactosaminyltransferase activity"/>
    <property type="evidence" value="ECO:0007669"/>
    <property type="project" value="TreeGrafter"/>
</dbReference>
<dbReference type="CDD" id="cd02510">
    <property type="entry name" value="pp-GalNAc-T"/>
    <property type="match status" value="1"/>
</dbReference>
<dbReference type="SUPFAM" id="SSF53448">
    <property type="entry name" value="Nucleotide-diphospho-sugar transferases"/>
    <property type="match status" value="1"/>
</dbReference>
<dbReference type="OrthoDB" id="6119243at2759"/>
<keyword evidence="13" id="KW-0472">Membrane</keyword>
<evidence type="ECO:0000259" key="18">
    <source>
        <dbReference type="SMART" id="SM00458"/>
    </source>
</evidence>
<evidence type="ECO:0000256" key="3">
    <source>
        <dbReference type="ARBA" id="ARBA00004922"/>
    </source>
</evidence>
<dbReference type="Pfam" id="PF00652">
    <property type="entry name" value="Ricin_B_lectin"/>
    <property type="match status" value="1"/>
</dbReference>
<feature type="domain" description="Ricin B lectin" evidence="18">
    <location>
        <begin position="551"/>
        <end position="669"/>
    </location>
</feature>
<dbReference type="GO" id="GO:0000139">
    <property type="term" value="C:Golgi membrane"/>
    <property type="evidence" value="ECO:0007669"/>
    <property type="project" value="UniProtKB-SubCell"/>
</dbReference>
<feature type="compositionally biased region" description="Basic and acidic residues" evidence="17">
    <location>
        <begin position="118"/>
        <end position="150"/>
    </location>
</feature>
<feature type="compositionally biased region" description="Basic and acidic residues" evidence="17">
    <location>
        <begin position="159"/>
        <end position="170"/>
    </location>
</feature>
<comment type="caution">
    <text evidence="19">The sequence shown here is derived from an EMBL/GenBank/DDBJ whole genome shotgun (WGS) entry which is preliminary data.</text>
</comment>
<evidence type="ECO:0000256" key="16">
    <source>
        <dbReference type="RuleBase" id="RU361242"/>
    </source>
</evidence>
<evidence type="ECO:0000313" key="20">
    <source>
        <dbReference type="Proteomes" id="UP000828390"/>
    </source>
</evidence>
<keyword evidence="20" id="KW-1185">Reference proteome</keyword>
<evidence type="ECO:0000256" key="15">
    <source>
        <dbReference type="ARBA" id="ARBA00023211"/>
    </source>
</evidence>
<dbReference type="FunFam" id="3.90.550.10:FF:000021">
    <property type="entry name" value="Polypeptide N-acetylgalactosaminyltransferase"/>
    <property type="match status" value="1"/>
</dbReference>
<keyword evidence="9 16" id="KW-0430">Lectin</keyword>
<evidence type="ECO:0000256" key="11">
    <source>
        <dbReference type="ARBA" id="ARBA00022989"/>
    </source>
</evidence>
<keyword evidence="6 16" id="KW-0808">Transferase</keyword>
<sequence>MLPSRHLKRLTIRLGAVVLLIWTVSLTLNHWSKKEDTDNYRVKEMDIKDGHLAKIQENLNRLKQSNDEERLIQRDIAERANFGNDKLEAPPKRMIEHNKDSAIVKTVNIMRNNDLKDTLLERRENENVPRNINADKNEHPDGKKEDKQEDVAQIGAPVPRREGAEQKDGPGEGGKPVYIDKEKLTKEQRDDFDKGYQDNAFNRYASDMISLHRSLPDLRETECKKIQYGNHLPSACVIIIFHNEAWSVLLRTIHSVLDRSDPTQLKEIIVVDDFSDFDHLKQPLQEYIDKQDKVSLLRAHERIGLIRARLMGFEKCTADVAIFLDSHCEATEGWLPPLLSRIHENETNVLVPVIDVIDLDTFGYQGQVNTDIKSVYVGGFDWGLLFNWHPIPQEELKRIEYKTYLPVRSPTMAGGLFAISSKFFRKLGTYDSGFDIWGGENLELSFKTWMCGGTLETIPCSRVGHVFRKRSPYKWDVKGGNVLRRNLVRLAEVWLDDYKEYYLQRINYDKGDYGDVSDRKALRESLHCKSFQWYLDNIFPELFVPGEALASGEIRNVDRSMCIDASTNIKDNEGVVSVYPCHQQGGNQFWLLSKEGEFRRDDTCWDTPDGAKVKLYPCHSSKGNQLFEYREDDTIYSPTAKKCVEITWDAKGLQMAPCTGNDRQKWKMTRKPPKGPGHEKKTSK</sequence>
<evidence type="ECO:0000256" key="12">
    <source>
        <dbReference type="ARBA" id="ARBA00023034"/>
    </source>
</evidence>